<evidence type="ECO:0000313" key="2">
    <source>
        <dbReference type="EMBL" id="KAK0414376.1"/>
    </source>
</evidence>
<name>A0AA39LY04_9BILA</name>
<feature type="signal peptide" evidence="1">
    <location>
        <begin position="1"/>
        <end position="16"/>
    </location>
</feature>
<organism evidence="2 3">
    <name type="scientific">Steinernema hermaphroditum</name>
    <dbReference type="NCBI Taxonomy" id="289476"/>
    <lineage>
        <taxon>Eukaryota</taxon>
        <taxon>Metazoa</taxon>
        <taxon>Ecdysozoa</taxon>
        <taxon>Nematoda</taxon>
        <taxon>Chromadorea</taxon>
        <taxon>Rhabditida</taxon>
        <taxon>Tylenchina</taxon>
        <taxon>Panagrolaimomorpha</taxon>
        <taxon>Strongyloidoidea</taxon>
        <taxon>Steinernematidae</taxon>
        <taxon>Steinernema</taxon>
    </lineage>
</organism>
<reference evidence="2" key="1">
    <citation type="submission" date="2023-06" db="EMBL/GenBank/DDBJ databases">
        <title>Genomic analysis of the entomopathogenic nematode Steinernema hermaphroditum.</title>
        <authorList>
            <person name="Schwarz E.M."/>
            <person name="Heppert J.K."/>
            <person name="Baniya A."/>
            <person name="Schwartz H.T."/>
            <person name="Tan C.-H."/>
            <person name="Antoshechkin I."/>
            <person name="Sternberg P.W."/>
            <person name="Goodrich-Blair H."/>
            <person name="Dillman A.R."/>
        </authorList>
    </citation>
    <scope>NUCLEOTIDE SEQUENCE</scope>
    <source>
        <strain evidence="2">PS9179</strain>
        <tissue evidence="2">Whole animal</tissue>
    </source>
</reference>
<dbReference type="Proteomes" id="UP001175271">
    <property type="component" value="Unassembled WGS sequence"/>
</dbReference>
<keyword evidence="3" id="KW-1185">Reference proteome</keyword>
<proteinExistence type="predicted"/>
<feature type="chain" id="PRO_5041207116" evidence="1">
    <location>
        <begin position="17"/>
        <end position="89"/>
    </location>
</feature>
<evidence type="ECO:0000256" key="1">
    <source>
        <dbReference type="SAM" id="SignalP"/>
    </source>
</evidence>
<comment type="caution">
    <text evidence="2">The sequence shown here is derived from an EMBL/GenBank/DDBJ whole genome shotgun (WGS) entry which is preliminary data.</text>
</comment>
<protein>
    <submittedName>
        <fullName evidence="2">Uncharacterized protein</fullName>
    </submittedName>
</protein>
<sequence length="89" mass="9477">MRVLLLILAVFVIAQASKFWHDAGEKISNISHVAMNKTKAAGEKVAAFAKNASHDAATWGKNAAHTVEAGAEKLGEKVGIVKPDNEKPK</sequence>
<gene>
    <name evidence="2" type="ORF">QR680_007287</name>
</gene>
<dbReference type="AlphaFoldDB" id="A0AA39LY04"/>
<evidence type="ECO:0000313" key="3">
    <source>
        <dbReference type="Proteomes" id="UP001175271"/>
    </source>
</evidence>
<dbReference type="EMBL" id="JAUCMV010000003">
    <property type="protein sequence ID" value="KAK0414376.1"/>
    <property type="molecule type" value="Genomic_DNA"/>
</dbReference>
<keyword evidence="1" id="KW-0732">Signal</keyword>
<accession>A0AA39LY04</accession>